<protein>
    <submittedName>
        <fullName evidence="4">Uncharacterized protein</fullName>
    </submittedName>
</protein>
<comment type="caution">
    <text evidence="4">The sequence shown here is derived from an EMBL/GenBank/DDBJ whole genome shotgun (WGS) entry which is preliminary data.</text>
</comment>
<evidence type="ECO:0000313" key="4">
    <source>
        <dbReference type="EMBL" id="CBI09046.1"/>
    </source>
</evidence>
<feature type="compositionally biased region" description="Pro residues" evidence="3">
    <location>
        <begin position="143"/>
        <end position="170"/>
    </location>
</feature>
<name>E6QP75_9ZZZZ</name>
<keyword evidence="1" id="KW-0929">Antimicrobial</keyword>
<proteinExistence type="predicted"/>
<dbReference type="GO" id="GO:0031640">
    <property type="term" value="P:killing of cells of another organism"/>
    <property type="evidence" value="ECO:0007669"/>
    <property type="project" value="UniProtKB-KW"/>
</dbReference>
<dbReference type="GO" id="GO:0003796">
    <property type="term" value="F:lysozyme activity"/>
    <property type="evidence" value="ECO:0007669"/>
    <property type="project" value="InterPro"/>
</dbReference>
<dbReference type="GO" id="GO:0042742">
    <property type="term" value="P:defense response to bacterium"/>
    <property type="evidence" value="ECO:0007669"/>
    <property type="project" value="UniProtKB-KW"/>
</dbReference>
<gene>
    <name evidence="4" type="ORF">CARN6_2591</name>
</gene>
<evidence type="ECO:0000256" key="3">
    <source>
        <dbReference type="SAM" id="MobiDB-lite"/>
    </source>
</evidence>
<evidence type="ECO:0000256" key="1">
    <source>
        <dbReference type="ARBA" id="ARBA00022529"/>
    </source>
</evidence>
<dbReference type="Gene3D" id="1.10.530.40">
    <property type="match status" value="1"/>
</dbReference>
<organism evidence="4">
    <name type="scientific">mine drainage metagenome</name>
    <dbReference type="NCBI Taxonomy" id="410659"/>
    <lineage>
        <taxon>unclassified sequences</taxon>
        <taxon>metagenomes</taxon>
        <taxon>ecological metagenomes</taxon>
    </lineage>
</organism>
<sequence>MLRPSCLRSPSSAICSISPSSSSAPSCERGGKMGATDYSWMKELERRITISEGCSATRYLDSRGIPTIGIGFNLQRADTYGALLKAGVAPTMAVGFGLGDLLHHYLLRHVSQGTRNTADAIQALSNVAGIMQTNGNRGGFVPRVPPPTLTPVSGPPGAPPPPPLPPGQKP</sequence>
<dbReference type="AlphaFoldDB" id="E6QP75"/>
<accession>E6QP75</accession>
<dbReference type="InterPro" id="IPR023347">
    <property type="entry name" value="Lysozyme_dom_sf"/>
</dbReference>
<feature type="region of interest" description="Disordered" evidence="3">
    <location>
        <begin position="137"/>
        <end position="170"/>
    </location>
</feature>
<dbReference type="EMBL" id="CABQ01000311">
    <property type="protein sequence ID" value="CBI09046.1"/>
    <property type="molecule type" value="Genomic_DNA"/>
</dbReference>
<keyword evidence="2" id="KW-0081">Bacteriolytic enzyme</keyword>
<evidence type="ECO:0000256" key="2">
    <source>
        <dbReference type="ARBA" id="ARBA00022638"/>
    </source>
</evidence>
<dbReference type="InterPro" id="IPR023346">
    <property type="entry name" value="Lysozyme-like_dom_sf"/>
</dbReference>
<dbReference type="SUPFAM" id="SSF53955">
    <property type="entry name" value="Lysozyme-like"/>
    <property type="match status" value="1"/>
</dbReference>
<reference evidence="4" key="1">
    <citation type="submission" date="2009-10" db="EMBL/GenBank/DDBJ databases">
        <title>Diversity of trophic interactions inside an arsenic-rich microbial ecosystem.</title>
        <authorList>
            <person name="Bertin P.N."/>
            <person name="Heinrich-Salmeron A."/>
            <person name="Pelletier E."/>
            <person name="Goulhen-Chollet F."/>
            <person name="Arsene-Ploetze F."/>
            <person name="Gallien S."/>
            <person name="Calteau A."/>
            <person name="Vallenet D."/>
            <person name="Casiot C."/>
            <person name="Chane-Woon-Ming B."/>
            <person name="Giloteaux L."/>
            <person name="Barakat M."/>
            <person name="Bonnefoy V."/>
            <person name="Bruneel O."/>
            <person name="Chandler M."/>
            <person name="Cleiss J."/>
            <person name="Duran R."/>
            <person name="Elbaz-Poulichet F."/>
            <person name="Fonknechten N."/>
            <person name="Lauga B."/>
            <person name="Mornico D."/>
            <person name="Ortet P."/>
            <person name="Schaeffer C."/>
            <person name="Siguier P."/>
            <person name="Alexander Thil Smith A."/>
            <person name="Van Dorsselaer A."/>
            <person name="Weissenbach J."/>
            <person name="Medigue C."/>
            <person name="Le Paslier D."/>
        </authorList>
    </citation>
    <scope>NUCLEOTIDE SEQUENCE</scope>
</reference>